<reference evidence="3" key="1">
    <citation type="submission" date="2020-05" db="EMBL/GenBank/DDBJ databases">
        <authorList>
            <person name="Chiriac C."/>
            <person name="Salcher M."/>
            <person name="Ghai R."/>
            <person name="Kavagutti S V."/>
        </authorList>
    </citation>
    <scope>NUCLEOTIDE SEQUENCE</scope>
</reference>
<dbReference type="PANTHER" id="PTHR22911:SF137">
    <property type="entry name" value="SOLUTE CARRIER FAMILY 35 MEMBER G2-RELATED"/>
    <property type="match status" value="1"/>
</dbReference>
<evidence type="ECO:0000259" key="2">
    <source>
        <dbReference type="Pfam" id="PF00892"/>
    </source>
</evidence>
<organism evidence="3">
    <name type="scientific">freshwater metagenome</name>
    <dbReference type="NCBI Taxonomy" id="449393"/>
    <lineage>
        <taxon>unclassified sequences</taxon>
        <taxon>metagenomes</taxon>
        <taxon>ecological metagenomes</taxon>
    </lineage>
</organism>
<feature type="transmembrane region" description="Helical" evidence="1">
    <location>
        <begin position="257"/>
        <end position="275"/>
    </location>
</feature>
<dbReference type="InterPro" id="IPR037185">
    <property type="entry name" value="EmrE-like"/>
</dbReference>
<dbReference type="EMBL" id="CAESAJ010000074">
    <property type="protein sequence ID" value="CAB4338688.1"/>
    <property type="molecule type" value="Genomic_DNA"/>
</dbReference>
<feature type="transmembrane region" description="Helical" evidence="1">
    <location>
        <begin position="170"/>
        <end position="192"/>
    </location>
</feature>
<keyword evidence="1" id="KW-1133">Transmembrane helix</keyword>
<keyword evidence="1" id="KW-0472">Membrane</keyword>
<keyword evidence="1" id="KW-0812">Transmembrane</keyword>
<evidence type="ECO:0000256" key="1">
    <source>
        <dbReference type="SAM" id="Phobius"/>
    </source>
</evidence>
<feature type="transmembrane region" description="Helical" evidence="1">
    <location>
        <begin position="30"/>
        <end position="54"/>
    </location>
</feature>
<feature type="transmembrane region" description="Helical" evidence="1">
    <location>
        <begin position="60"/>
        <end position="82"/>
    </location>
</feature>
<feature type="transmembrane region" description="Helical" evidence="1">
    <location>
        <begin position="89"/>
        <end position="107"/>
    </location>
</feature>
<dbReference type="GO" id="GO:0016020">
    <property type="term" value="C:membrane"/>
    <property type="evidence" value="ECO:0007669"/>
    <property type="project" value="InterPro"/>
</dbReference>
<dbReference type="PANTHER" id="PTHR22911">
    <property type="entry name" value="ACYL-MALONYL CONDENSING ENZYME-RELATED"/>
    <property type="match status" value="1"/>
</dbReference>
<feature type="domain" description="EamA" evidence="2">
    <location>
        <begin position="3"/>
        <end position="131"/>
    </location>
</feature>
<evidence type="ECO:0000313" key="3">
    <source>
        <dbReference type="EMBL" id="CAB4338688.1"/>
    </source>
</evidence>
<sequence length="276" mass="28370">MPVVLALISSVIWGLADFLGGTLSRRRHAIAVLVGAQPFGLLAAAICVSLFGQWTFSTNVIVNGALAGTFGLIGLVAFYTALGSGRMGIVSPISSLGVLLPLGVGLARGDRPTATQLIGVVIAIVGVVLASGPELSGGAPARPVFLAITAAVFFGFGVFFMSLGGQENPGVTVVVMRITQVALLLIAINFIGDRKKLSLSDLPLLIAIGVTDAVANVFYTTAAQMGMLSLVSVVGSIFPVFTVILAWWILKERLQMVQYLGIAATLCGVTAISVGG</sequence>
<feature type="transmembrane region" description="Helical" evidence="1">
    <location>
        <begin position="228"/>
        <end position="250"/>
    </location>
</feature>
<dbReference type="SUPFAM" id="SSF103481">
    <property type="entry name" value="Multidrug resistance efflux transporter EmrE"/>
    <property type="match status" value="2"/>
</dbReference>
<accession>A0A6J5ZB67</accession>
<feature type="transmembrane region" description="Helical" evidence="1">
    <location>
        <begin position="204"/>
        <end position="222"/>
    </location>
</feature>
<gene>
    <name evidence="3" type="ORF">UFOPK3770_00771</name>
</gene>
<feature type="domain" description="EamA" evidence="2">
    <location>
        <begin position="144"/>
        <end position="273"/>
    </location>
</feature>
<dbReference type="AlphaFoldDB" id="A0A6J5ZB67"/>
<dbReference type="InterPro" id="IPR000620">
    <property type="entry name" value="EamA_dom"/>
</dbReference>
<feature type="transmembrane region" description="Helical" evidence="1">
    <location>
        <begin position="113"/>
        <end position="132"/>
    </location>
</feature>
<dbReference type="Gene3D" id="1.10.3730.20">
    <property type="match status" value="1"/>
</dbReference>
<protein>
    <submittedName>
        <fullName evidence="3">Unannotated protein</fullName>
    </submittedName>
</protein>
<name>A0A6J5ZB67_9ZZZZ</name>
<dbReference type="Pfam" id="PF00892">
    <property type="entry name" value="EamA"/>
    <property type="match status" value="2"/>
</dbReference>
<feature type="transmembrane region" description="Helical" evidence="1">
    <location>
        <begin position="144"/>
        <end position="164"/>
    </location>
</feature>
<feature type="transmembrane region" description="Helical" evidence="1">
    <location>
        <begin position="6"/>
        <end position="23"/>
    </location>
</feature>
<proteinExistence type="predicted"/>